<reference evidence="1 2" key="1">
    <citation type="submission" date="2014-05" db="EMBL/GenBank/DDBJ databases">
        <authorList>
            <person name="Rizzardi K."/>
            <person name="Winiecka-Krusnell J."/>
            <person name="Ramliden M."/>
            <person name="Alm E."/>
            <person name="Andersson S."/>
            <person name="Byfors S."/>
        </authorList>
    </citation>
    <scope>NUCLEOTIDE SEQUENCE [LARGE SCALE GENOMIC DNA]</scope>
    <source>
        <strain evidence="1 2">LEGN</strain>
    </source>
</reference>
<protein>
    <submittedName>
        <fullName evidence="1">Uncharacterized protein</fullName>
    </submittedName>
</protein>
<feature type="non-terminal residue" evidence="1">
    <location>
        <position position="515"/>
    </location>
</feature>
<dbReference type="OrthoDB" id="5649492at2"/>
<dbReference type="Proteomes" id="UP000054422">
    <property type="component" value="Unassembled WGS sequence"/>
</dbReference>
<evidence type="ECO:0000313" key="1">
    <source>
        <dbReference type="EMBL" id="KGP62504.1"/>
    </source>
</evidence>
<comment type="caution">
    <text evidence="1">The sequence shown here is derived from an EMBL/GenBank/DDBJ whole genome shotgun (WGS) entry which is preliminary data.</text>
</comment>
<dbReference type="AlphaFoldDB" id="A0A0A2SSU6"/>
<accession>A0A0A2SSU6</accession>
<proteinExistence type="predicted"/>
<sequence>MLRLRLGSHLIEQYRNKGIAYLPDFIIYDIDEKEYQLFWNELTKHPRNQLYTDGIQIYKVSWLQSLFQRFKGWLGFENHCQPNKVELTLAKIAYHGYLRGYDPKELNSINPPLVSERFMKLVSSSRNNNNSFSLQQLLITYFLTYSSYFPGPGRTMSLAFPFGDTFIREGLYKLIPTLDPQNISVITNTITGLHSQFESADYIDCFKSSLFAEYYAEYLVSQRRYQGALDWSDSVKNKFKEQFIQFYLSKKLLDPAIDLIDELSQSPNLEDQDNAIRYIKENFNCSEQLFYLQSKPYLRAQLAKAYLQDAKKEKSRFAITKLILGNNLIPILAHAIKLDPNILDQDSSMHDILMKEEWINFQFNEAIKDKRFQDARILYEQHSHFKFDKENLTILKNNYEEMLFAKLQQIRTDLETKNTESAKKLAIETLEIAKRVAQISPQDNPQLSVSINYAETLLSIDKILHPEIKNADLEQLELAQNFLNQYDLFNKSAYYKQVKNEILLRKIHCLIEKIR</sequence>
<dbReference type="RefSeq" id="WP_035890905.1">
    <property type="nucleotide sequence ID" value="NZ_JNCF01000060.1"/>
</dbReference>
<name>A0A0A2SSU6_9GAMM</name>
<evidence type="ECO:0000313" key="2">
    <source>
        <dbReference type="Proteomes" id="UP000054422"/>
    </source>
</evidence>
<gene>
    <name evidence="1" type="ORF">EP47_10995</name>
</gene>
<organism evidence="1 2">
    <name type="scientific">Legionella norrlandica</name>
    <dbReference type="NCBI Taxonomy" id="1498499"/>
    <lineage>
        <taxon>Bacteria</taxon>
        <taxon>Pseudomonadati</taxon>
        <taxon>Pseudomonadota</taxon>
        <taxon>Gammaproteobacteria</taxon>
        <taxon>Legionellales</taxon>
        <taxon>Legionellaceae</taxon>
        <taxon>Legionella</taxon>
    </lineage>
</organism>
<keyword evidence="2" id="KW-1185">Reference proteome</keyword>
<dbReference type="EMBL" id="JNCF01000060">
    <property type="protein sequence ID" value="KGP62504.1"/>
    <property type="molecule type" value="Genomic_DNA"/>
</dbReference>
<dbReference type="STRING" id="1498499.EP47_10995"/>